<evidence type="ECO:0000256" key="1">
    <source>
        <dbReference type="HAMAP-Rule" id="MF_01411"/>
    </source>
</evidence>
<comment type="similarity">
    <text evidence="1">Belongs to the LptD family.</text>
</comment>
<accession>A0ABP9L393</accession>
<comment type="caution">
    <text evidence="3">The sequence shown here is derived from an EMBL/GenBank/DDBJ whole genome shotgun (WGS) entry which is preliminary data.</text>
</comment>
<feature type="domain" description="LptD C-terminal" evidence="2">
    <location>
        <begin position="280"/>
        <end position="632"/>
    </location>
</feature>
<feature type="chain" id="PRO_5044932127" description="LPS-assembly protein LptD" evidence="1">
    <location>
        <begin position="22"/>
        <end position="726"/>
    </location>
</feature>
<dbReference type="InterPro" id="IPR050218">
    <property type="entry name" value="LptD"/>
</dbReference>
<dbReference type="HAMAP" id="MF_01411">
    <property type="entry name" value="LPS_assembly_LptD"/>
    <property type="match status" value="1"/>
</dbReference>
<dbReference type="EMBL" id="BAABHW010000001">
    <property type="protein sequence ID" value="GAA5068419.1"/>
    <property type="molecule type" value="Genomic_DNA"/>
</dbReference>
<dbReference type="Proteomes" id="UP001499910">
    <property type="component" value="Unassembled WGS sequence"/>
</dbReference>
<dbReference type="Pfam" id="PF04453">
    <property type="entry name" value="LptD"/>
    <property type="match status" value="1"/>
</dbReference>
<dbReference type="SUPFAM" id="SSF56935">
    <property type="entry name" value="Porins"/>
    <property type="match status" value="1"/>
</dbReference>
<evidence type="ECO:0000313" key="3">
    <source>
        <dbReference type="EMBL" id="GAA5068419.1"/>
    </source>
</evidence>
<feature type="signal peptide" evidence="1">
    <location>
        <begin position="1"/>
        <end position="21"/>
    </location>
</feature>
<dbReference type="PANTHER" id="PTHR30189:SF1">
    <property type="entry name" value="LPS-ASSEMBLY PROTEIN LPTD"/>
    <property type="match status" value="1"/>
</dbReference>
<comment type="function">
    <text evidence="1">Involved in the assembly of lipopolysaccharide (LPS) at the surface of the outer membrane.</text>
</comment>
<keyword evidence="1" id="KW-0472">Membrane</keyword>
<dbReference type="RefSeq" id="WP_259546435.1">
    <property type="nucleotide sequence ID" value="NZ_BAABHW010000001.1"/>
</dbReference>
<protein>
    <recommendedName>
        <fullName evidence="1">LPS-assembly protein LptD</fullName>
    </recommendedName>
</protein>
<organism evidence="3 4">
    <name type="scientific">[Roseibacterium] beibuensis</name>
    <dbReference type="NCBI Taxonomy" id="1193142"/>
    <lineage>
        <taxon>Bacteria</taxon>
        <taxon>Pseudomonadati</taxon>
        <taxon>Pseudomonadota</taxon>
        <taxon>Alphaproteobacteria</taxon>
        <taxon>Rhodobacterales</taxon>
        <taxon>Roseobacteraceae</taxon>
        <taxon>Roseicyclus</taxon>
    </lineage>
</organism>
<keyword evidence="1" id="KW-0998">Cell outer membrane</keyword>
<evidence type="ECO:0000313" key="4">
    <source>
        <dbReference type="Proteomes" id="UP001499910"/>
    </source>
</evidence>
<proteinExistence type="inferred from homology"/>
<evidence type="ECO:0000259" key="2">
    <source>
        <dbReference type="Pfam" id="PF04453"/>
    </source>
</evidence>
<keyword evidence="1" id="KW-0732">Signal</keyword>
<dbReference type="InterPro" id="IPR007543">
    <property type="entry name" value="LptD_C"/>
</dbReference>
<comment type="subcellular location">
    <subcellularLocation>
        <location evidence="1">Cell outer membrane</location>
    </subcellularLocation>
</comment>
<dbReference type="InterPro" id="IPR020889">
    <property type="entry name" value="LipoPS_assembly_LptD"/>
</dbReference>
<dbReference type="PANTHER" id="PTHR30189">
    <property type="entry name" value="LPS-ASSEMBLY PROTEIN"/>
    <property type="match status" value="1"/>
</dbReference>
<sequence precursor="true">MTRRARHIVTTALAAGLIAFAPLDGTRAQGVPATLIADDIQFDSVGQAITARGGVEVFWQGTRLRAGAITYSQNGDQITVEGPITLIDGTGDTIIVADFADLSADLQNGVLQSARLVLDRQLQIAATQIDRTDGRYTQMYQAVASSCEVCFGNPVPLWEIRAERVIHDAEEQQLYFEGAQFRVMGVPVMYLPQMRLPDPSLNRATGFLAPSIRSDDVTGTQLQVPYFIMLGDHADLTLTPWLGTGDSQTVELRYRQAFRNGGIGATGAITADDLTDDDLRGFLFAYGHFDLPRDLELDFALEAVTDDGYLTTYDFDDPDLLESFLRISRVDADSYFEAGGTLYNSLRDGVDNDELTTQVAQASYTRRFIPDLIGGIAELSLEAMSYARPSDEIGYTVPLDPSTPPLGTDVSRLTAGIDWQRSHVLPAGVLLTYEAALFADLYSVSEDPALNGTTTRVTPYGQIELRWPTQNVTANGVSHLLEPVVQLAWSRTTGDSVPVEDSAIVEFDEANLFALDRYPGSDRREEGTRANIGLNYTRTDPLGWSAGITAGLVLREEEINPFTAGSGLDGLQSDWLFAAHVGLDDQWRLINRAIFDSDFDFTSNEIALTWTNESYDLASSYIWLEADQAEGRDEDLSEWALDASYRIDDFWQAGVDWRYDFVEDEPTRTGLSIGYQNECVDVEFTMSRRYTTASDLEPATSFGLTVSLSGFGATREGRSQARACRQ</sequence>
<reference evidence="4" key="1">
    <citation type="journal article" date="2019" name="Int. J. Syst. Evol. Microbiol.">
        <title>The Global Catalogue of Microorganisms (GCM) 10K type strain sequencing project: providing services to taxonomists for standard genome sequencing and annotation.</title>
        <authorList>
            <consortium name="The Broad Institute Genomics Platform"/>
            <consortium name="The Broad Institute Genome Sequencing Center for Infectious Disease"/>
            <person name="Wu L."/>
            <person name="Ma J."/>
        </authorList>
    </citation>
    <scope>NUCLEOTIDE SEQUENCE [LARGE SCALE GENOMIC DNA]</scope>
    <source>
        <strain evidence="4">JCM 18015</strain>
    </source>
</reference>
<comment type="caution">
    <text evidence="1">Lacks conserved residue(s) required for the propagation of feature annotation.</text>
</comment>
<name>A0ABP9L393_9RHOB</name>
<comment type="subunit">
    <text evidence="1">Component of the lipopolysaccharide transport and assembly complex.</text>
</comment>
<gene>
    <name evidence="1 3" type="primary">lptD</name>
    <name evidence="3" type="ORF">GCM10023209_08970</name>
</gene>
<keyword evidence="4" id="KW-1185">Reference proteome</keyword>